<protein>
    <submittedName>
        <fullName evidence="4">Small acid-soluble spore protein, H-type</fullName>
    </submittedName>
</protein>
<gene>
    <name evidence="4" type="ORF">Clopa_0529</name>
</gene>
<dbReference type="eggNOG" id="ENOG5030HCG">
    <property type="taxonomic scope" value="Bacteria"/>
</dbReference>
<keyword evidence="5" id="KW-1185">Reference proteome</keyword>
<comment type="similarity">
    <text evidence="2">Belongs to the SspH family.</text>
</comment>
<keyword evidence="3" id="KW-0749">Sporulation</keyword>
<dbReference type="Proteomes" id="UP000013523">
    <property type="component" value="Chromosome"/>
</dbReference>
<dbReference type="GO" id="GO:0030435">
    <property type="term" value="P:sporulation resulting in formation of a cellular spore"/>
    <property type="evidence" value="ECO:0007669"/>
    <property type="project" value="UniProtKB-KW"/>
</dbReference>
<name>R4K4Y0_CLOPA</name>
<dbReference type="HOGENOM" id="CLU_191960_1_0_9"/>
<evidence type="ECO:0000313" key="4">
    <source>
        <dbReference type="EMBL" id="AGK95579.1"/>
    </source>
</evidence>
<dbReference type="EMBL" id="CP003261">
    <property type="protein sequence ID" value="AGK95579.1"/>
    <property type="molecule type" value="Genomic_DNA"/>
</dbReference>
<comment type="subcellular location">
    <subcellularLocation>
        <location evidence="1">Spore core</location>
    </subcellularLocation>
</comment>
<dbReference type="RefSeq" id="WP_015613906.1">
    <property type="nucleotide sequence ID" value="NC_021182.1"/>
</dbReference>
<dbReference type="InterPro" id="IPR012610">
    <property type="entry name" value="SASP_SspH"/>
</dbReference>
<accession>R4K4Y0</accession>
<dbReference type="OrthoDB" id="1683648at2"/>
<organism evidence="4 5">
    <name type="scientific">Clostridium pasteurianum BC1</name>
    <dbReference type="NCBI Taxonomy" id="86416"/>
    <lineage>
        <taxon>Bacteria</taxon>
        <taxon>Bacillati</taxon>
        <taxon>Bacillota</taxon>
        <taxon>Clostridia</taxon>
        <taxon>Eubacteriales</taxon>
        <taxon>Clostridiaceae</taxon>
        <taxon>Clostridium</taxon>
    </lineage>
</organism>
<dbReference type="Pfam" id="PF08141">
    <property type="entry name" value="SspH"/>
    <property type="match status" value="1"/>
</dbReference>
<reference evidence="4 5" key="1">
    <citation type="submission" date="2012-01" db="EMBL/GenBank/DDBJ databases">
        <title>Complete sequence of chromosome of Clostridium pasteurianum BC1.</title>
        <authorList>
            <consortium name="US DOE Joint Genome Institute"/>
            <person name="Lucas S."/>
            <person name="Han J."/>
            <person name="Lapidus A."/>
            <person name="Cheng J.-F."/>
            <person name="Goodwin L."/>
            <person name="Pitluck S."/>
            <person name="Peters L."/>
            <person name="Mikhailova N."/>
            <person name="Teshima H."/>
            <person name="Detter J.C."/>
            <person name="Han C."/>
            <person name="Tapia R."/>
            <person name="Land M."/>
            <person name="Hauser L."/>
            <person name="Kyrpides N."/>
            <person name="Ivanova N."/>
            <person name="Pagani I."/>
            <person name="Dunn J."/>
            <person name="Taghavi S."/>
            <person name="Francis A."/>
            <person name="van der Lelie D."/>
            <person name="Woyke T."/>
        </authorList>
    </citation>
    <scope>NUCLEOTIDE SEQUENCE [LARGE SCALE GENOMIC DNA]</scope>
    <source>
        <strain evidence="4 5">BC1</strain>
    </source>
</reference>
<dbReference type="NCBIfam" id="TIGR02861">
    <property type="entry name" value="SASP_H"/>
    <property type="match status" value="1"/>
</dbReference>
<evidence type="ECO:0000256" key="1">
    <source>
        <dbReference type="ARBA" id="ARBA00004288"/>
    </source>
</evidence>
<evidence type="ECO:0000256" key="2">
    <source>
        <dbReference type="ARBA" id="ARBA00006573"/>
    </source>
</evidence>
<proteinExistence type="inferred from homology"/>
<dbReference type="GO" id="GO:0030436">
    <property type="term" value="P:asexual sporulation"/>
    <property type="evidence" value="ECO:0007669"/>
    <property type="project" value="InterPro"/>
</dbReference>
<evidence type="ECO:0000313" key="5">
    <source>
        <dbReference type="Proteomes" id="UP000013523"/>
    </source>
</evidence>
<dbReference type="KEGG" id="cpas:Clopa_0529"/>
<evidence type="ECO:0000256" key="3">
    <source>
        <dbReference type="ARBA" id="ARBA00022969"/>
    </source>
</evidence>
<sequence length="58" mass="6549">MDIKKAAEIVESLGVIDVKHKGCPVWIENINKETNEVQVKDLKTDKHFTVDVTELNEG</sequence>
<dbReference type="PATRIC" id="fig|86416.3.peg.509"/>
<dbReference type="AlphaFoldDB" id="R4K4Y0"/>
<dbReference type="GO" id="GO:0042601">
    <property type="term" value="C:endospore-forming forespore"/>
    <property type="evidence" value="ECO:0007669"/>
    <property type="project" value="InterPro"/>
</dbReference>